<dbReference type="GO" id="GO:0046872">
    <property type="term" value="F:metal ion binding"/>
    <property type="evidence" value="ECO:0007669"/>
    <property type="project" value="UniProtKB-UniRule"/>
</dbReference>
<name>A0A7L7L6G7_9BACT</name>
<evidence type="ECO:0000256" key="2">
    <source>
        <dbReference type="ARBA" id="ARBA00001936"/>
    </source>
</evidence>
<feature type="binding site" evidence="14">
    <location>
        <position position="177"/>
    </location>
    <ligand>
        <name>substrate</name>
    </ligand>
</feature>
<feature type="binding site" evidence="10 13">
    <location>
        <position position="66"/>
    </location>
    <ligand>
        <name>a divalent metal cation</name>
        <dbReference type="ChEBI" id="CHEBI:60240"/>
    </ligand>
</feature>
<evidence type="ECO:0000256" key="12">
    <source>
        <dbReference type="PIRSR" id="PIRSR001461-1"/>
    </source>
</evidence>
<dbReference type="CDD" id="cd00429">
    <property type="entry name" value="RPE"/>
    <property type="match status" value="1"/>
</dbReference>
<feature type="binding site" evidence="10 13">
    <location>
        <position position="33"/>
    </location>
    <ligand>
        <name>a divalent metal cation</name>
        <dbReference type="ChEBI" id="CHEBI:60240"/>
    </ligand>
</feature>
<keyword evidence="8 10" id="KW-0479">Metal-binding</keyword>
<keyword evidence="13" id="KW-0170">Cobalt</keyword>
<dbReference type="Gene3D" id="3.20.20.70">
    <property type="entry name" value="Aldolase class I"/>
    <property type="match status" value="1"/>
</dbReference>
<dbReference type="GO" id="GO:0005737">
    <property type="term" value="C:cytoplasm"/>
    <property type="evidence" value="ECO:0007669"/>
    <property type="project" value="UniProtKB-ARBA"/>
</dbReference>
<evidence type="ECO:0000256" key="4">
    <source>
        <dbReference type="ARBA" id="ARBA00001947"/>
    </source>
</evidence>
<dbReference type="InterPro" id="IPR011060">
    <property type="entry name" value="RibuloseP-bd_barrel"/>
</dbReference>
<feature type="binding site" evidence="10 13">
    <location>
        <position position="35"/>
    </location>
    <ligand>
        <name>a divalent metal cation</name>
        <dbReference type="ChEBI" id="CHEBI:60240"/>
    </ligand>
</feature>
<feature type="binding site" evidence="10 14">
    <location>
        <begin position="142"/>
        <end position="145"/>
    </location>
    <ligand>
        <name>substrate</name>
    </ligand>
</feature>
<dbReference type="InterPro" id="IPR026019">
    <property type="entry name" value="Ribul_P_3_epim"/>
</dbReference>
<dbReference type="KEGG" id="add:HUW48_10450"/>
<evidence type="ECO:0000256" key="14">
    <source>
        <dbReference type="PIRSR" id="PIRSR001461-3"/>
    </source>
</evidence>
<evidence type="ECO:0000256" key="3">
    <source>
        <dbReference type="ARBA" id="ARBA00001941"/>
    </source>
</evidence>
<keyword evidence="16" id="KW-1185">Reference proteome</keyword>
<dbReference type="NCBIfam" id="TIGR01163">
    <property type="entry name" value="rpe"/>
    <property type="match status" value="1"/>
</dbReference>
<comment type="similarity">
    <text evidence="6 10 11">Belongs to the ribulose-phosphate 3-epimerase family.</text>
</comment>
<proteinExistence type="inferred from homology"/>
<comment type="cofactor">
    <cofactor evidence="4">
        <name>Zn(2+)</name>
        <dbReference type="ChEBI" id="CHEBI:29105"/>
    </cofactor>
</comment>
<keyword evidence="10 11" id="KW-0119">Carbohydrate metabolism</keyword>
<evidence type="ECO:0000256" key="6">
    <source>
        <dbReference type="ARBA" id="ARBA00009541"/>
    </source>
</evidence>
<dbReference type="HAMAP" id="MF_02227">
    <property type="entry name" value="RPE"/>
    <property type="match status" value="1"/>
</dbReference>
<dbReference type="EMBL" id="CP055153">
    <property type="protein sequence ID" value="QMU28431.1"/>
    <property type="molecule type" value="Genomic_DNA"/>
</dbReference>
<gene>
    <name evidence="10" type="primary">rpe</name>
    <name evidence="15" type="ORF">HUW48_10450</name>
</gene>
<evidence type="ECO:0000256" key="13">
    <source>
        <dbReference type="PIRSR" id="PIRSR001461-2"/>
    </source>
</evidence>
<comment type="cofactor">
    <cofactor evidence="5">
        <name>Fe(2+)</name>
        <dbReference type="ChEBI" id="CHEBI:29033"/>
    </cofactor>
</comment>
<evidence type="ECO:0000256" key="5">
    <source>
        <dbReference type="ARBA" id="ARBA00001954"/>
    </source>
</evidence>
<protein>
    <recommendedName>
        <fullName evidence="7 10">Ribulose-phosphate 3-epimerase</fullName>
        <ecNumber evidence="7 10">5.1.3.1</ecNumber>
    </recommendedName>
</protein>
<comment type="cofactor">
    <cofactor evidence="2">
        <name>Mn(2+)</name>
        <dbReference type="ChEBI" id="CHEBI:29035"/>
    </cofactor>
</comment>
<dbReference type="PANTHER" id="PTHR11749">
    <property type="entry name" value="RIBULOSE-5-PHOSPHATE-3-EPIMERASE"/>
    <property type="match status" value="1"/>
</dbReference>
<feature type="binding site" evidence="10 14">
    <location>
        <position position="8"/>
    </location>
    <ligand>
        <name>substrate</name>
    </ligand>
</feature>
<evidence type="ECO:0000256" key="8">
    <source>
        <dbReference type="ARBA" id="ARBA00022723"/>
    </source>
</evidence>
<evidence type="ECO:0000256" key="10">
    <source>
        <dbReference type="HAMAP-Rule" id="MF_02227"/>
    </source>
</evidence>
<comment type="pathway">
    <text evidence="10">Carbohydrate degradation.</text>
</comment>
<keyword evidence="9 10" id="KW-0413">Isomerase</keyword>
<dbReference type="PIRSF" id="PIRSF001461">
    <property type="entry name" value="RPE"/>
    <property type="match status" value="1"/>
</dbReference>
<accession>A0A7L7L6G7</accession>
<keyword evidence="13" id="KW-0464">Manganese</keyword>
<dbReference type="PROSITE" id="PS01086">
    <property type="entry name" value="RIBUL_P_3_EPIMER_2"/>
    <property type="match status" value="1"/>
</dbReference>
<evidence type="ECO:0000256" key="9">
    <source>
        <dbReference type="ARBA" id="ARBA00023235"/>
    </source>
</evidence>
<dbReference type="GO" id="GO:0006098">
    <property type="term" value="P:pentose-phosphate shunt"/>
    <property type="evidence" value="ECO:0007669"/>
    <property type="project" value="UniProtKB-UniRule"/>
</dbReference>
<organism evidence="15 16">
    <name type="scientific">Adhaeribacter radiodurans</name>
    <dbReference type="NCBI Taxonomy" id="2745197"/>
    <lineage>
        <taxon>Bacteria</taxon>
        <taxon>Pseudomonadati</taxon>
        <taxon>Bacteroidota</taxon>
        <taxon>Cytophagia</taxon>
        <taxon>Cytophagales</taxon>
        <taxon>Hymenobacteraceae</taxon>
        <taxon>Adhaeribacter</taxon>
    </lineage>
</organism>
<dbReference type="Pfam" id="PF00834">
    <property type="entry name" value="Ribul_P_3_epim"/>
    <property type="match status" value="1"/>
</dbReference>
<evidence type="ECO:0000256" key="7">
    <source>
        <dbReference type="ARBA" id="ARBA00013188"/>
    </source>
</evidence>
<dbReference type="RefSeq" id="WP_182415616.1">
    <property type="nucleotide sequence ID" value="NZ_CP055153.1"/>
</dbReference>
<comment type="function">
    <text evidence="10">Catalyzes the reversible epimerization of D-ribulose 5-phosphate to D-xylulose 5-phosphate.</text>
</comment>
<feature type="binding site" evidence="10">
    <location>
        <begin position="175"/>
        <end position="177"/>
    </location>
    <ligand>
        <name>substrate</name>
    </ligand>
</feature>
<evidence type="ECO:0000256" key="11">
    <source>
        <dbReference type="PIRNR" id="PIRNR001461"/>
    </source>
</evidence>
<dbReference type="GO" id="GO:0019323">
    <property type="term" value="P:pentose catabolic process"/>
    <property type="evidence" value="ECO:0007669"/>
    <property type="project" value="UniProtKB-UniRule"/>
</dbReference>
<feature type="active site" description="Proton acceptor" evidence="10 12">
    <location>
        <position position="35"/>
    </location>
</feature>
<dbReference type="InterPro" id="IPR000056">
    <property type="entry name" value="Ribul_P_3_epim-like"/>
</dbReference>
<dbReference type="FunFam" id="3.20.20.70:FF:000004">
    <property type="entry name" value="Ribulose-phosphate 3-epimerase"/>
    <property type="match status" value="1"/>
</dbReference>
<dbReference type="SUPFAM" id="SSF51366">
    <property type="entry name" value="Ribulose-phoshate binding barrel"/>
    <property type="match status" value="1"/>
</dbReference>
<dbReference type="NCBIfam" id="NF004076">
    <property type="entry name" value="PRK05581.1-4"/>
    <property type="match status" value="1"/>
</dbReference>
<feature type="active site" description="Proton donor" evidence="10 12">
    <location>
        <position position="175"/>
    </location>
</feature>
<feature type="binding site" evidence="10 14">
    <location>
        <position position="66"/>
    </location>
    <ligand>
        <name>substrate</name>
    </ligand>
</feature>
<evidence type="ECO:0000313" key="15">
    <source>
        <dbReference type="EMBL" id="QMU28431.1"/>
    </source>
</evidence>
<sequence length="218" mass="23727">MKPIIAPSILAADFANLQTEIELLNQSAADWIHCDIMDGRFVPNISFGLPVLQAVHKHARKPLDVHLMIADPQLYIEQFQKAGANSITVHYEACPHLHRVIEQIKNVDCKAGVALNPHTPVALLEDIINDVDLVLIMSVNPGFGGQKFIPHTYTKVAALRELIQSKNAHALIEVDGGVNEETAPLLLEQGANVLVAGSFVFQASDPLQTIANLQNIAS</sequence>
<reference evidence="15 16" key="1">
    <citation type="submission" date="2020-08" db="EMBL/GenBank/DDBJ databases">
        <title>Adhaeribacter dokdonensis sp. nov., isolated from the rhizosphere of Elymus tsukushiensis, a plant native to the Dokdo Islands, Republic of Korea.</title>
        <authorList>
            <person name="Ghim S.Y."/>
        </authorList>
    </citation>
    <scope>NUCLEOTIDE SEQUENCE [LARGE SCALE GENOMIC DNA]</scope>
    <source>
        <strain evidence="15 16">KUDC8001</strain>
    </source>
</reference>
<comment type="cofactor">
    <cofactor evidence="10 13">
        <name>a divalent metal cation</name>
        <dbReference type="ChEBI" id="CHEBI:60240"/>
    </cofactor>
    <text evidence="10 13">Binds 1 divalent metal cation per subunit.</text>
</comment>
<feature type="binding site" evidence="10 13">
    <location>
        <position position="175"/>
    </location>
    <ligand>
        <name>a divalent metal cation</name>
        <dbReference type="ChEBI" id="CHEBI:60240"/>
    </ligand>
</feature>
<comment type="cofactor">
    <cofactor evidence="3">
        <name>Co(2+)</name>
        <dbReference type="ChEBI" id="CHEBI:48828"/>
    </cofactor>
</comment>
<dbReference type="Proteomes" id="UP000514509">
    <property type="component" value="Chromosome"/>
</dbReference>
<dbReference type="GO" id="GO:0004750">
    <property type="term" value="F:D-ribulose-phosphate 3-epimerase activity"/>
    <property type="evidence" value="ECO:0007669"/>
    <property type="project" value="UniProtKB-UniRule"/>
</dbReference>
<comment type="catalytic activity">
    <reaction evidence="1 10 11">
        <text>D-ribulose 5-phosphate = D-xylulose 5-phosphate</text>
        <dbReference type="Rhea" id="RHEA:13677"/>
        <dbReference type="ChEBI" id="CHEBI:57737"/>
        <dbReference type="ChEBI" id="CHEBI:58121"/>
        <dbReference type="EC" id="5.1.3.1"/>
    </reaction>
</comment>
<feature type="binding site" evidence="10 14">
    <location>
        <begin position="197"/>
        <end position="198"/>
    </location>
    <ligand>
        <name>substrate</name>
    </ligand>
</feature>
<dbReference type="EC" id="5.1.3.1" evidence="7 10"/>
<evidence type="ECO:0000313" key="16">
    <source>
        <dbReference type="Proteomes" id="UP000514509"/>
    </source>
</evidence>
<dbReference type="AlphaFoldDB" id="A0A7L7L6G7"/>
<evidence type="ECO:0000256" key="1">
    <source>
        <dbReference type="ARBA" id="ARBA00001782"/>
    </source>
</evidence>
<keyword evidence="13" id="KW-0862">Zinc</keyword>
<dbReference type="InterPro" id="IPR013785">
    <property type="entry name" value="Aldolase_TIM"/>
</dbReference>